<dbReference type="PANTHER" id="PTHR20275:SF0">
    <property type="entry name" value="NAD KINASE"/>
    <property type="match status" value="1"/>
</dbReference>
<keyword evidence="1" id="KW-0418">Kinase</keyword>
<dbReference type="Gene3D" id="2.60.200.30">
    <property type="entry name" value="Probable inorganic polyphosphate/atp-NAD kinase, domain 2"/>
    <property type="match status" value="1"/>
</dbReference>
<dbReference type="KEGG" id="sll:SLITO_v1c08790"/>
<keyword evidence="2" id="KW-1185">Reference proteome</keyword>
<dbReference type="OrthoDB" id="9774737at2"/>
<dbReference type="GO" id="GO:0006741">
    <property type="term" value="P:NADP+ biosynthetic process"/>
    <property type="evidence" value="ECO:0007669"/>
    <property type="project" value="TreeGrafter"/>
</dbReference>
<dbReference type="RefSeq" id="WP_075058580.1">
    <property type="nucleotide sequence ID" value="NZ_CP012357.1"/>
</dbReference>
<gene>
    <name evidence="1" type="primary">ppnK</name>
    <name evidence="1" type="ORF">SLITO_v1c08790</name>
</gene>
<dbReference type="AlphaFoldDB" id="A0A0K1W2D6"/>
<dbReference type="GO" id="GO:0019674">
    <property type="term" value="P:NAD+ metabolic process"/>
    <property type="evidence" value="ECO:0007669"/>
    <property type="project" value="InterPro"/>
</dbReference>
<dbReference type="Proteomes" id="UP000067476">
    <property type="component" value="Chromosome"/>
</dbReference>
<proteinExistence type="predicted"/>
<dbReference type="PANTHER" id="PTHR20275">
    <property type="entry name" value="NAD KINASE"/>
    <property type="match status" value="1"/>
</dbReference>
<dbReference type="SUPFAM" id="SSF111331">
    <property type="entry name" value="NAD kinase/diacylglycerol kinase-like"/>
    <property type="match status" value="1"/>
</dbReference>
<dbReference type="Gene3D" id="3.40.50.10330">
    <property type="entry name" value="Probable inorganic polyphosphate/atp-NAD kinase, domain 1"/>
    <property type="match status" value="1"/>
</dbReference>
<name>A0A0K1W2D6_9MOLU</name>
<evidence type="ECO:0000313" key="2">
    <source>
        <dbReference type="Proteomes" id="UP000067476"/>
    </source>
</evidence>
<reference evidence="1 2" key="1">
    <citation type="journal article" date="2015" name="Genome Announc.">
        <title>Complete Genome Sequence of Spiroplasma litorale TN-1T (DSM 21781), a Bacterium Isolated from a Green-Eyed Horsefly (Tabanus nigrovittatus).</title>
        <authorList>
            <person name="Lo W.S."/>
            <person name="Lai Y.C."/>
            <person name="Lien Y.W."/>
            <person name="Wang T.H."/>
            <person name="Kuo C.H."/>
        </authorList>
    </citation>
    <scope>NUCLEOTIDE SEQUENCE [LARGE SCALE GENOMIC DNA]</scope>
    <source>
        <strain evidence="1 2">TN-1</strain>
    </source>
</reference>
<protein>
    <submittedName>
        <fullName evidence="1">Inorganic polyphosphate/ATP-NAD kinase</fullName>
    </submittedName>
</protein>
<dbReference type="STRING" id="216942.SLITO_v1c08790"/>
<dbReference type="EMBL" id="CP012357">
    <property type="protein sequence ID" value="AKX34494.1"/>
    <property type="molecule type" value="Genomic_DNA"/>
</dbReference>
<accession>A0A0K1W2D6</accession>
<dbReference type="GO" id="GO:0003951">
    <property type="term" value="F:NAD+ kinase activity"/>
    <property type="evidence" value="ECO:0007669"/>
    <property type="project" value="InterPro"/>
</dbReference>
<dbReference type="InterPro" id="IPR016064">
    <property type="entry name" value="NAD/diacylglycerol_kinase_sf"/>
</dbReference>
<dbReference type="PATRIC" id="fig|216942.3.peg.894"/>
<sequence>MRLYNLIKNDYNETATKIKEFEEELNKRGWIKNEENPEFVFIFGGDGTFLKAVSRYKNIIEKINFVPFKLGGIGFYTNKNRINELELTLDLIENNKYLVQKFEMLEVLNNNKTLLTVNELKILNEKRPIYIEISINNNFLERFHGTGIVVSTSNGSTGYMKSARGAVILPRNSGIYQMQELTPVSTNKFRSLNSPLILDKDFELNLVLESNSKESMIIDTTEHEIIDKRITIKLSKNIIKVISCLNEDLKNDIEILRDIFIKDKEGIN</sequence>
<dbReference type="Pfam" id="PF20143">
    <property type="entry name" value="NAD_kinase_C"/>
    <property type="match status" value="1"/>
</dbReference>
<evidence type="ECO:0000313" key="1">
    <source>
        <dbReference type="EMBL" id="AKX34494.1"/>
    </source>
</evidence>
<dbReference type="InterPro" id="IPR017437">
    <property type="entry name" value="ATP-NAD_kinase_PpnK-typ_C"/>
</dbReference>
<organism evidence="1 2">
    <name type="scientific">Spiroplasma litorale</name>
    <dbReference type="NCBI Taxonomy" id="216942"/>
    <lineage>
        <taxon>Bacteria</taxon>
        <taxon>Bacillati</taxon>
        <taxon>Mycoplasmatota</taxon>
        <taxon>Mollicutes</taxon>
        <taxon>Entomoplasmatales</taxon>
        <taxon>Spiroplasmataceae</taxon>
        <taxon>Spiroplasma</taxon>
    </lineage>
</organism>
<keyword evidence="1" id="KW-0808">Transferase</keyword>
<dbReference type="InterPro" id="IPR017438">
    <property type="entry name" value="ATP-NAD_kinase_N"/>
</dbReference>